<feature type="signal peptide" evidence="2">
    <location>
        <begin position="1"/>
        <end position="26"/>
    </location>
</feature>
<reference evidence="4" key="1">
    <citation type="journal article" date="2019" name="Int. J. Syst. Evol. Microbiol.">
        <title>The Global Catalogue of Microorganisms (GCM) 10K type strain sequencing project: providing services to taxonomists for standard genome sequencing and annotation.</title>
        <authorList>
            <consortium name="The Broad Institute Genomics Platform"/>
            <consortium name="The Broad Institute Genome Sequencing Center for Infectious Disease"/>
            <person name="Wu L."/>
            <person name="Ma J."/>
        </authorList>
    </citation>
    <scope>NUCLEOTIDE SEQUENCE [LARGE SCALE GENOMIC DNA]</scope>
    <source>
        <strain evidence="4">CGMCC 1.12851</strain>
    </source>
</reference>
<accession>A0ABQ1JQA6</accession>
<dbReference type="EMBL" id="BMGD01000005">
    <property type="protein sequence ID" value="GGB71925.1"/>
    <property type="molecule type" value="Genomic_DNA"/>
</dbReference>
<protein>
    <submittedName>
        <fullName evidence="3">Uncharacterized protein</fullName>
    </submittedName>
</protein>
<evidence type="ECO:0000313" key="4">
    <source>
        <dbReference type="Proteomes" id="UP000614261"/>
    </source>
</evidence>
<feature type="chain" id="PRO_5047441629" evidence="2">
    <location>
        <begin position="27"/>
        <end position="61"/>
    </location>
</feature>
<proteinExistence type="predicted"/>
<feature type="region of interest" description="Disordered" evidence="1">
    <location>
        <begin position="41"/>
        <end position="61"/>
    </location>
</feature>
<evidence type="ECO:0000256" key="2">
    <source>
        <dbReference type="SAM" id="SignalP"/>
    </source>
</evidence>
<gene>
    <name evidence="3" type="ORF">GCM10010833_28910</name>
</gene>
<keyword evidence="4" id="KW-1185">Reference proteome</keyword>
<sequence>MSRWFRATLIVLALALAASMFPSAEAKSDYDVCKIKRFMAQAGGPHSPDTRSTRRANRDIE</sequence>
<name>A0ABQ1JQA6_9SPHN</name>
<keyword evidence="2" id="KW-0732">Signal</keyword>
<comment type="caution">
    <text evidence="3">The sequence shown here is derived from an EMBL/GenBank/DDBJ whole genome shotgun (WGS) entry which is preliminary data.</text>
</comment>
<feature type="compositionally biased region" description="Basic and acidic residues" evidence="1">
    <location>
        <begin position="48"/>
        <end position="61"/>
    </location>
</feature>
<evidence type="ECO:0000313" key="3">
    <source>
        <dbReference type="EMBL" id="GGB71925.1"/>
    </source>
</evidence>
<evidence type="ECO:0000256" key="1">
    <source>
        <dbReference type="SAM" id="MobiDB-lite"/>
    </source>
</evidence>
<dbReference type="Proteomes" id="UP000614261">
    <property type="component" value="Unassembled WGS sequence"/>
</dbReference>
<organism evidence="3 4">
    <name type="scientific">Blastomonas aquatica</name>
    <dbReference type="NCBI Taxonomy" id="1510276"/>
    <lineage>
        <taxon>Bacteria</taxon>
        <taxon>Pseudomonadati</taxon>
        <taxon>Pseudomonadota</taxon>
        <taxon>Alphaproteobacteria</taxon>
        <taxon>Sphingomonadales</taxon>
        <taxon>Sphingomonadaceae</taxon>
        <taxon>Blastomonas</taxon>
    </lineage>
</organism>
<dbReference type="RefSeq" id="WP_188515139.1">
    <property type="nucleotide sequence ID" value="NZ_BMGD01000005.1"/>
</dbReference>